<feature type="compositionally biased region" description="Basic residues" evidence="1">
    <location>
        <begin position="180"/>
        <end position="204"/>
    </location>
</feature>
<sequence>MSLPHNGAAWPPPQWAPYYAKMRIDDAWYSGDRHRLARIYGHHPEARERRKLWGRRSTEHRTRKREQRLHVPLPGDVDRTSADLLFADIPAIRVDDTPTQERLEQLLDEGSVQETLLGAAEQAAALSGCFLRVTWDRDLVPRPPAHRHAARRRDPRVSVRHAVRRQLLARARQLNGSHRMAAHRAARTGPRRARAVRGHARQYRPPRAPEHPDTADLAAQVAPGDDGEPSVTTGITQLTAAYVPNMLPNMLHRSSPIGRSDFAGVHDLFDALDETWTSWMRDIRLARARLIVPDGYLRSEGPGNGASFDDDRELWHGLKMPPNEGSGITLAQFEIRVEEHQRTAESVVRQAVQTAGYDAQAFGLDGDGQPVTATEVDARTARSMVTRKKKAGYWRRAVADMLHVLLLVDAAQFNSPITPDRPRVEFGDGVAESEQQKATTLELLSRGAPNRPQPRSRPCIRNGTTPL</sequence>
<dbReference type="EMBL" id="LK022848">
    <property type="protein sequence ID" value="CDR05206.1"/>
    <property type="molecule type" value="Genomic_DNA"/>
</dbReference>
<proteinExistence type="predicted"/>
<feature type="region of interest" description="Disordered" evidence="1">
    <location>
        <begin position="429"/>
        <end position="467"/>
    </location>
</feature>
<name>A0A060ZPA9_9ACTN</name>
<feature type="region of interest" description="Disordered" evidence="1">
    <location>
        <begin position="175"/>
        <end position="214"/>
    </location>
</feature>
<reference evidence="2" key="1">
    <citation type="submission" date="2014-05" db="EMBL/GenBank/DDBJ databases">
        <authorList>
            <person name="Horn Fabian"/>
        </authorList>
    </citation>
    <scope>NUCLEOTIDE SEQUENCE</scope>
</reference>
<dbReference type="HOGENOM" id="CLU_038794_0_0_11"/>
<organism evidence="2">
    <name type="scientific">Streptomyces iranensis</name>
    <dbReference type="NCBI Taxonomy" id="576784"/>
    <lineage>
        <taxon>Bacteria</taxon>
        <taxon>Bacillati</taxon>
        <taxon>Actinomycetota</taxon>
        <taxon>Actinomycetes</taxon>
        <taxon>Kitasatosporales</taxon>
        <taxon>Streptomycetaceae</taxon>
        <taxon>Streptomyces</taxon>
        <taxon>Streptomyces violaceusniger group</taxon>
    </lineage>
</organism>
<accession>A0A060ZPA9</accession>
<dbReference type="AlphaFoldDB" id="A0A060ZPA9"/>
<protein>
    <submittedName>
        <fullName evidence="2">Phage minor capsid protein</fullName>
    </submittedName>
</protein>
<gene>
    <name evidence="2" type="ORF">SIRAN2174</name>
</gene>
<evidence type="ECO:0000313" key="2">
    <source>
        <dbReference type="EMBL" id="CDR05206.1"/>
    </source>
</evidence>
<evidence type="ECO:0000256" key="1">
    <source>
        <dbReference type="SAM" id="MobiDB-lite"/>
    </source>
</evidence>